<dbReference type="Proteomes" id="UP000294830">
    <property type="component" value="Unassembled WGS sequence"/>
</dbReference>
<keyword evidence="2" id="KW-1185">Reference proteome</keyword>
<protein>
    <submittedName>
        <fullName evidence="1">Uncharacterized protein</fullName>
    </submittedName>
</protein>
<name>A0A4R2EM73_9BACT</name>
<organism evidence="1 2">
    <name type="scientific">Acetobacteroides hydrogenigenes</name>
    <dbReference type="NCBI Taxonomy" id="979970"/>
    <lineage>
        <taxon>Bacteria</taxon>
        <taxon>Pseudomonadati</taxon>
        <taxon>Bacteroidota</taxon>
        <taxon>Bacteroidia</taxon>
        <taxon>Bacteroidales</taxon>
        <taxon>Rikenellaceae</taxon>
        <taxon>Acetobacteroides</taxon>
    </lineage>
</organism>
<accession>A0A4R2EM73</accession>
<reference evidence="1 2" key="1">
    <citation type="submission" date="2019-03" db="EMBL/GenBank/DDBJ databases">
        <title>Genomic Encyclopedia of Archaeal and Bacterial Type Strains, Phase II (KMG-II): from individual species to whole genera.</title>
        <authorList>
            <person name="Goeker M."/>
        </authorList>
    </citation>
    <scope>NUCLEOTIDE SEQUENCE [LARGE SCALE GENOMIC DNA]</scope>
    <source>
        <strain evidence="1 2">RL-C</strain>
    </source>
</reference>
<evidence type="ECO:0000313" key="2">
    <source>
        <dbReference type="Proteomes" id="UP000294830"/>
    </source>
</evidence>
<proteinExistence type="predicted"/>
<evidence type="ECO:0000313" key="1">
    <source>
        <dbReference type="EMBL" id="TCN68486.1"/>
    </source>
</evidence>
<sequence>MDTIETIEKMFSEIGLDDKNKQVLAEKIPC</sequence>
<dbReference type="EMBL" id="SLWB01000006">
    <property type="protein sequence ID" value="TCN68486.1"/>
    <property type="molecule type" value="Genomic_DNA"/>
</dbReference>
<dbReference type="AlphaFoldDB" id="A0A4R2EM73"/>
<comment type="caution">
    <text evidence="1">The sequence shown here is derived from an EMBL/GenBank/DDBJ whole genome shotgun (WGS) entry which is preliminary data.</text>
</comment>
<gene>
    <name evidence="1" type="ORF">CLV25_10668</name>
</gene>